<sequence>MEKTLKEILEKYYLIPKNFIDFKEEIYCSSNMFEQLLQEFSVNEAYQEEKELNHICIVKRKIGKKLSYEQVEQIKNDKRSYRSLAKDYKVSLGTISKIKNNKY</sequence>
<evidence type="ECO:0008006" key="3">
    <source>
        <dbReference type="Google" id="ProtNLM"/>
    </source>
</evidence>
<accession>A0A6I1MQY1</accession>
<protein>
    <recommendedName>
        <fullName evidence="3">Mor transcription activator domain-containing protein</fullName>
    </recommendedName>
</protein>
<organism evidence="1 2">
    <name type="scientific">Clostridium tarantellae</name>
    <dbReference type="NCBI Taxonomy" id="39493"/>
    <lineage>
        <taxon>Bacteria</taxon>
        <taxon>Bacillati</taxon>
        <taxon>Bacillota</taxon>
        <taxon>Clostridia</taxon>
        <taxon>Eubacteriales</taxon>
        <taxon>Clostridiaceae</taxon>
        <taxon>Clostridium</taxon>
    </lineage>
</organism>
<reference evidence="1 2" key="1">
    <citation type="submission" date="2019-10" db="EMBL/GenBank/DDBJ databases">
        <title>The Genome Sequence of Clostridium tarantellae Isolated from Fish Brain.</title>
        <authorList>
            <person name="Bano L."/>
            <person name="Kiel M."/>
            <person name="Sales G."/>
            <person name="Doxey A.C."/>
            <person name="Mansfield M.J."/>
            <person name="Schiavone M."/>
            <person name="Rossetto O."/>
            <person name="Pirazzini M."/>
            <person name="Dobrindt U."/>
            <person name="Montecucco C."/>
        </authorList>
    </citation>
    <scope>NUCLEOTIDE SEQUENCE [LARGE SCALE GENOMIC DNA]</scope>
    <source>
        <strain evidence="1 2">DSM 3997</strain>
    </source>
</reference>
<dbReference type="AlphaFoldDB" id="A0A6I1MQY1"/>
<dbReference type="Proteomes" id="UP000430345">
    <property type="component" value="Unassembled WGS sequence"/>
</dbReference>
<proteinExistence type="predicted"/>
<comment type="caution">
    <text evidence="1">The sequence shown here is derived from an EMBL/GenBank/DDBJ whole genome shotgun (WGS) entry which is preliminary data.</text>
</comment>
<evidence type="ECO:0000313" key="1">
    <source>
        <dbReference type="EMBL" id="MPQ45203.1"/>
    </source>
</evidence>
<dbReference type="EMBL" id="WHJC01000499">
    <property type="protein sequence ID" value="MPQ45203.1"/>
    <property type="molecule type" value="Genomic_DNA"/>
</dbReference>
<dbReference type="RefSeq" id="WP_152892283.1">
    <property type="nucleotide sequence ID" value="NZ_WHJC01000499.1"/>
</dbReference>
<gene>
    <name evidence="1" type="ORF">GBZ86_15920</name>
</gene>
<evidence type="ECO:0000313" key="2">
    <source>
        <dbReference type="Proteomes" id="UP000430345"/>
    </source>
</evidence>
<name>A0A6I1MQY1_9CLOT</name>
<keyword evidence="2" id="KW-1185">Reference proteome</keyword>